<name>A0ABN9YDY9_9DINO</name>
<feature type="compositionally biased region" description="Pro residues" evidence="1">
    <location>
        <begin position="256"/>
        <end position="269"/>
    </location>
</feature>
<comment type="caution">
    <text evidence="2">The sequence shown here is derived from an EMBL/GenBank/DDBJ whole genome shotgun (WGS) entry which is preliminary data.</text>
</comment>
<reference evidence="2" key="1">
    <citation type="submission" date="2023-10" db="EMBL/GenBank/DDBJ databases">
        <authorList>
            <person name="Chen Y."/>
            <person name="Shah S."/>
            <person name="Dougan E. K."/>
            <person name="Thang M."/>
            <person name="Chan C."/>
        </authorList>
    </citation>
    <scope>NUCLEOTIDE SEQUENCE [LARGE SCALE GENOMIC DNA]</scope>
</reference>
<feature type="compositionally biased region" description="Low complexity" evidence="1">
    <location>
        <begin position="204"/>
        <end position="222"/>
    </location>
</feature>
<dbReference type="Proteomes" id="UP001189429">
    <property type="component" value="Unassembled WGS sequence"/>
</dbReference>
<feature type="region of interest" description="Disordered" evidence="1">
    <location>
        <begin position="167"/>
        <end position="269"/>
    </location>
</feature>
<proteinExistence type="predicted"/>
<evidence type="ECO:0000256" key="1">
    <source>
        <dbReference type="SAM" id="MobiDB-lite"/>
    </source>
</evidence>
<dbReference type="EMBL" id="CAUYUJ010022504">
    <property type="protein sequence ID" value="CAK0911018.1"/>
    <property type="molecule type" value="Genomic_DNA"/>
</dbReference>
<protein>
    <recommendedName>
        <fullName evidence="4">RanBP2-type domain-containing protein</fullName>
    </recommendedName>
</protein>
<sequence>MCVEISGRSRAEAEMAAAEVKEKIAKSVREFVVPDAAAKLLFSRSPGMAQVARDTAAAMYGVTVALARGGAQNTLRLTGDPGKIDRFVSEVRAKWCCEKKVTIPKRIQRQWKKDRAEVRSQIEQECLVHISLIDESTGEVEIVGRGDSVDAACVRVATWISAQEDGRRAAAAAHPQGEQLDGARRAEGGRPWRRRAAGREAWRQPRQAARPPAAGAGARGPQWHCRPCRGKANDASRSRCRACGAARPGGGGAEGTPPPPPPPPPPPGR</sequence>
<organism evidence="2 3">
    <name type="scientific">Prorocentrum cordatum</name>
    <dbReference type="NCBI Taxonomy" id="2364126"/>
    <lineage>
        <taxon>Eukaryota</taxon>
        <taxon>Sar</taxon>
        <taxon>Alveolata</taxon>
        <taxon>Dinophyceae</taxon>
        <taxon>Prorocentrales</taxon>
        <taxon>Prorocentraceae</taxon>
        <taxon>Prorocentrum</taxon>
    </lineage>
</organism>
<keyword evidence="3" id="KW-1185">Reference proteome</keyword>
<evidence type="ECO:0000313" key="2">
    <source>
        <dbReference type="EMBL" id="CAK0911018.1"/>
    </source>
</evidence>
<evidence type="ECO:0000313" key="3">
    <source>
        <dbReference type="Proteomes" id="UP001189429"/>
    </source>
</evidence>
<evidence type="ECO:0008006" key="4">
    <source>
        <dbReference type="Google" id="ProtNLM"/>
    </source>
</evidence>
<feature type="compositionally biased region" description="Basic and acidic residues" evidence="1">
    <location>
        <begin position="181"/>
        <end position="190"/>
    </location>
</feature>
<accession>A0ABN9YDY9</accession>
<gene>
    <name evidence="2" type="ORF">PCOR1329_LOCUS85023</name>
</gene>